<keyword evidence="6" id="KW-0408">Iron</keyword>
<dbReference type="PROSITE" id="PS51085">
    <property type="entry name" value="2FE2S_FER_2"/>
    <property type="match status" value="1"/>
</dbReference>
<evidence type="ECO:0000256" key="2">
    <source>
        <dbReference type="ARBA" id="ARBA00022630"/>
    </source>
</evidence>
<dbReference type="GO" id="GO:0016491">
    <property type="term" value="F:oxidoreductase activity"/>
    <property type="evidence" value="ECO:0007669"/>
    <property type="project" value="UniProtKB-KW"/>
</dbReference>
<feature type="domain" description="FAD-binding FR-type" evidence="9">
    <location>
        <begin position="4"/>
        <end position="106"/>
    </location>
</feature>
<protein>
    <submittedName>
        <fullName evidence="10">Ferredoxin</fullName>
    </submittedName>
</protein>
<comment type="caution">
    <text evidence="10">The sequence shown here is derived from an EMBL/GenBank/DDBJ whole genome shotgun (WGS) entry which is preliminary data.</text>
</comment>
<dbReference type="SUPFAM" id="SSF52343">
    <property type="entry name" value="Ferredoxin reductase-like, C-terminal NADP-linked domain"/>
    <property type="match status" value="1"/>
</dbReference>
<dbReference type="InterPro" id="IPR050415">
    <property type="entry name" value="MRET"/>
</dbReference>
<evidence type="ECO:0000256" key="4">
    <source>
        <dbReference type="ARBA" id="ARBA00022723"/>
    </source>
</evidence>
<dbReference type="InterPro" id="IPR001041">
    <property type="entry name" value="2Fe-2S_ferredoxin-type"/>
</dbReference>
<evidence type="ECO:0000256" key="7">
    <source>
        <dbReference type="ARBA" id="ARBA00023014"/>
    </source>
</evidence>
<dbReference type="PANTHER" id="PTHR47354:SF1">
    <property type="entry name" value="CARNITINE MONOOXYGENASE REDUCTASE SUBUNIT"/>
    <property type="match status" value="1"/>
</dbReference>
<accession>A0A8J3TDZ5</accession>
<dbReference type="CDD" id="cd06185">
    <property type="entry name" value="PDR_like"/>
    <property type="match status" value="1"/>
</dbReference>
<dbReference type="SUPFAM" id="SSF54292">
    <property type="entry name" value="2Fe-2S ferredoxin-like"/>
    <property type="match status" value="1"/>
</dbReference>
<dbReference type="Gene3D" id="3.10.20.30">
    <property type="match status" value="1"/>
</dbReference>
<keyword evidence="3" id="KW-0001">2Fe-2S</keyword>
<evidence type="ECO:0000256" key="6">
    <source>
        <dbReference type="ARBA" id="ARBA00023004"/>
    </source>
</evidence>
<comment type="cofactor">
    <cofactor evidence="1">
        <name>FAD</name>
        <dbReference type="ChEBI" id="CHEBI:57692"/>
    </cofactor>
</comment>
<dbReference type="CDD" id="cd00207">
    <property type="entry name" value="fer2"/>
    <property type="match status" value="1"/>
</dbReference>
<gene>
    <name evidence="10" type="ORF">Pme01_46550</name>
</gene>
<dbReference type="GO" id="GO:0046872">
    <property type="term" value="F:metal ion binding"/>
    <property type="evidence" value="ECO:0007669"/>
    <property type="project" value="UniProtKB-KW"/>
</dbReference>
<dbReference type="Gene3D" id="2.40.30.10">
    <property type="entry name" value="Translation factors"/>
    <property type="match status" value="1"/>
</dbReference>
<keyword evidence="7" id="KW-0411">Iron-sulfur</keyword>
<sequence>MSSTEPVSLLVAGRDVIADDVVVLTLRDAGANELPEWTPGAHIDILTGDSMSRQYSLCGDPADRGAWRIAVLRDPASRGGSRFVHDGLSVGSTVGVRGPRNHFPLQPAERYLFVAGGIGITPILPMIAAAESRGAPWRLLYGGRRRASMAFVDELGRYGDRVLIRPEDEYGLLDLASVLAQPRTDTLVYACGPEPLLRAVEEHCGHWPAGSLHVERFTAKTFDDEPAGADTFEVEFKRSGVTATVPPDKSIMEVAEEAGIFVLSSCMEGTCGTCETTVVEGEPVHRDSILTPQEQAAGDTMMICVSRCRSPRLVLDL</sequence>
<dbReference type="Pfam" id="PF00111">
    <property type="entry name" value="Fer2"/>
    <property type="match status" value="1"/>
</dbReference>
<evidence type="ECO:0000256" key="1">
    <source>
        <dbReference type="ARBA" id="ARBA00001974"/>
    </source>
</evidence>
<feature type="domain" description="2Fe-2S ferredoxin-type" evidence="8">
    <location>
        <begin position="232"/>
        <end position="317"/>
    </location>
</feature>
<dbReference type="Gene3D" id="3.40.50.80">
    <property type="entry name" value="Nucleotide-binding domain of ferredoxin-NADP reductase (FNR) module"/>
    <property type="match status" value="1"/>
</dbReference>
<dbReference type="PRINTS" id="PR00409">
    <property type="entry name" value="PHDIOXRDTASE"/>
</dbReference>
<dbReference type="InterPro" id="IPR017938">
    <property type="entry name" value="Riboflavin_synthase-like_b-brl"/>
</dbReference>
<dbReference type="InterPro" id="IPR012675">
    <property type="entry name" value="Beta-grasp_dom_sf"/>
</dbReference>
<reference evidence="10" key="1">
    <citation type="submission" date="2021-01" db="EMBL/GenBank/DDBJ databases">
        <title>Whole genome shotgun sequence of Planosporangium mesophilum NBRC 109066.</title>
        <authorList>
            <person name="Komaki H."/>
            <person name="Tamura T."/>
        </authorList>
    </citation>
    <scope>NUCLEOTIDE SEQUENCE</scope>
    <source>
        <strain evidence="10">NBRC 109066</strain>
    </source>
</reference>
<dbReference type="InterPro" id="IPR017927">
    <property type="entry name" value="FAD-bd_FR_type"/>
</dbReference>
<dbReference type="InterPro" id="IPR006058">
    <property type="entry name" value="2Fe2S_fd_BS"/>
</dbReference>
<keyword evidence="4" id="KW-0479">Metal-binding</keyword>
<dbReference type="GO" id="GO:0051537">
    <property type="term" value="F:2 iron, 2 sulfur cluster binding"/>
    <property type="evidence" value="ECO:0007669"/>
    <property type="project" value="UniProtKB-KW"/>
</dbReference>
<evidence type="ECO:0000259" key="8">
    <source>
        <dbReference type="PROSITE" id="PS51085"/>
    </source>
</evidence>
<dbReference type="PROSITE" id="PS51384">
    <property type="entry name" value="FAD_FR"/>
    <property type="match status" value="1"/>
</dbReference>
<keyword evidence="5" id="KW-0560">Oxidoreductase</keyword>
<keyword evidence="2" id="KW-0285">Flavoprotein</keyword>
<organism evidence="10 11">
    <name type="scientific">Planosporangium mesophilum</name>
    <dbReference type="NCBI Taxonomy" id="689768"/>
    <lineage>
        <taxon>Bacteria</taxon>
        <taxon>Bacillati</taxon>
        <taxon>Actinomycetota</taxon>
        <taxon>Actinomycetes</taxon>
        <taxon>Micromonosporales</taxon>
        <taxon>Micromonosporaceae</taxon>
        <taxon>Planosporangium</taxon>
    </lineage>
</organism>
<dbReference type="PANTHER" id="PTHR47354">
    <property type="entry name" value="NADH OXIDOREDUCTASE HCR"/>
    <property type="match status" value="1"/>
</dbReference>
<keyword evidence="11" id="KW-1185">Reference proteome</keyword>
<evidence type="ECO:0000313" key="10">
    <source>
        <dbReference type="EMBL" id="GII25058.1"/>
    </source>
</evidence>
<proteinExistence type="predicted"/>
<dbReference type="AlphaFoldDB" id="A0A8J3TDZ5"/>
<dbReference type="EMBL" id="BOON01000045">
    <property type="protein sequence ID" value="GII25058.1"/>
    <property type="molecule type" value="Genomic_DNA"/>
</dbReference>
<evidence type="ECO:0000256" key="3">
    <source>
        <dbReference type="ARBA" id="ARBA00022714"/>
    </source>
</evidence>
<dbReference type="RefSeq" id="WP_168117353.1">
    <property type="nucleotide sequence ID" value="NZ_BOON01000045.1"/>
</dbReference>
<name>A0A8J3TDZ5_9ACTN</name>
<dbReference type="PROSITE" id="PS00197">
    <property type="entry name" value="2FE2S_FER_1"/>
    <property type="match status" value="1"/>
</dbReference>
<dbReference type="InterPro" id="IPR039261">
    <property type="entry name" value="FNR_nucleotide-bd"/>
</dbReference>
<dbReference type="SUPFAM" id="SSF63380">
    <property type="entry name" value="Riboflavin synthase domain-like"/>
    <property type="match status" value="1"/>
</dbReference>
<dbReference type="Proteomes" id="UP000599074">
    <property type="component" value="Unassembled WGS sequence"/>
</dbReference>
<dbReference type="InterPro" id="IPR036010">
    <property type="entry name" value="2Fe-2S_ferredoxin-like_sf"/>
</dbReference>
<evidence type="ECO:0000259" key="9">
    <source>
        <dbReference type="PROSITE" id="PS51384"/>
    </source>
</evidence>
<evidence type="ECO:0000313" key="11">
    <source>
        <dbReference type="Proteomes" id="UP000599074"/>
    </source>
</evidence>
<evidence type="ECO:0000256" key="5">
    <source>
        <dbReference type="ARBA" id="ARBA00023002"/>
    </source>
</evidence>